<dbReference type="InterPro" id="IPR050312">
    <property type="entry name" value="IolE/XylAMocC-like"/>
</dbReference>
<dbReference type="Gene3D" id="3.20.20.150">
    <property type="entry name" value="Divalent-metal-dependent TIM barrel enzymes"/>
    <property type="match status" value="1"/>
</dbReference>
<evidence type="ECO:0000313" key="2">
    <source>
        <dbReference type="EMBL" id="SDI39330.1"/>
    </source>
</evidence>
<gene>
    <name evidence="2" type="ORF">SAMN05421846_10714</name>
</gene>
<dbReference type="PANTHER" id="PTHR12110:SF41">
    <property type="entry name" value="INOSOSE DEHYDRATASE"/>
    <property type="match status" value="1"/>
</dbReference>
<dbReference type="InterPro" id="IPR036237">
    <property type="entry name" value="Xyl_isomerase-like_sf"/>
</dbReference>
<dbReference type="AlphaFoldDB" id="A0A1G8K933"/>
<dbReference type="EMBL" id="FNDW01000007">
    <property type="protein sequence ID" value="SDI39330.1"/>
    <property type="molecule type" value="Genomic_DNA"/>
</dbReference>
<keyword evidence="2" id="KW-0413">Isomerase</keyword>
<evidence type="ECO:0000313" key="3">
    <source>
        <dbReference type="Proteomes" id="UP000198869"/>
    </source>
</evidence>
<reference evidence="3" key="1">
    <citation type="submission" date="2016-10" db="EMBL/GenBank/DDBJ databases">
        <authorList>
            <person name="Varghese N."/>
            <person name="Submissions S."/>
        </authorList>
    </citation>
    <scope>NUCLEOTIDE SEQUENCE [LARGE SCALE GENOMIC DNA]</scope>
    <source>
        <strain evidence="3">DSM 17071</strain>
    </source>
</reference>
<evidence type="ECO:0000259" key="1">
    <source>
        <dbReference type="Pfam" id="PF01261"/>
    </source>
</evidence>
<dbReference type="OrthoDB" id="9798407at2"/>
<dbReference type="STRING" id="311334.SAMN05421846_10714"/>
<protein>
    <submittedName>
        <fullName evidence="2">Sugar phosphate isomerase/epimerase</fullName>
    </submittedName>
</protein>
<dbReference type="Proteomes" id="UP000198869">
    <property type="component" value="Unassembled WGS sequence"/>
</dbReference>
<name>A0A1G8K933_9FLAO</name>
<dbReference type="RefSeq" id="WP_089858383.1">
    <property type="nucleotide sequence ID" value="NZ_FNDW01000007.1"/>
</dbReference>
<dbReference type="InterPro" id="IPR013022">
    <property type="entry name" value="Xyl_isomerase-like_TIM-brl"/>
</dbReference>
<dbReference type="SUPFAM" id="SSF51658">
    <property type="entry name" value="Xylose isomerase-like"/>
    <property type="match status" value="1"/>
</dbReference>
<organism evidence="2 3">
    <name type="scientific">Chryseobacterium taeanense</name>
    <dbReference type="NCBI Taxonomy" id="311334"/>
    <lineage>
        <taxon>Bacteria</taxon>
        <taxon>Pseudomonadati</taxon>
        <taxon>Bacteroidota</taxon>
        <taxon>Flavobacteriia</taxon>
        <taxon>Flavobacteriales</taxon>
        <taxon>Weeksellaceae</taxon>
        <taxon>Chryseobacterium group</taxon>
        <taxon>Chryseobacterium</taxon>
    </lineage>
</organism>
<proteinExistence type="predicted"/>
<feature type="domain" description="Xylose isomerase-like TIM barrel" evidence="1">
    <location>
        <begin position="51"/>
        <end position="262"/>
    </location>
</feature>
<accession>A0A1G8K933</accession>
<keyword evidence="3" id="KW-1185">Reference proteome</keyword>
<dbReference type="Pfam" id="PF01261">
    <property type="entry name" value="AP_endonuc_2"/>
    <property type="match status" value="1"/>
</dbReference>
<sequence>MHRKDFIKLSSLGFLGLYSCGISNLKNKEKALAIQLYTIRDAISENLEQALEKLASLGFKELEIYGYNGTFFGKSRNEFKVLLHNLDLKVISSHHTTGILHNNKGTLLNNWEKTVEDLHFIGSEYMVCSYLFPEERTVDNYKKLPGLFDKSGEITKSAGIQFAYHNHDFEFEKFDETQNIYDFILNNTSSDLVKMELDLYWIAKAGIDPLTYFEKYPQRFPLWHVKDMKAGTKNFAEIGNGTIDFKRIFNAKEKAGLQHWFLEQDSSDKDMFESIRISRDFITKNDFFLK</sequence>
<dbReference type="GO" id="GO:0016853">
    <property type="term" value="F:isomerase activity"/>
    <property type="evidence" value="ECO:0007669"/>
    <property type="project" value="UniProtKB-KW"/>
</dbReference>
<dbReference type="PROSITE" id="PS51257">
    <property type="entry name" value="PROKAR_LIPOPROTEIN"/>
    <property type="match status" value="1"/>
</dbReference>
<dbReference type="PANTHER" id="PTHR12110">
    <property type="entry name" value="HYDROXYPYRUVATE ISOMERASE"/>
    <property type="match status" value="1"/>
</dbReference>